<evidence type="ECO:0000313" key="4">
    <source>
        <dbReference type="Proteomes" id="UP000198287"/>
    </source>
</evidence>
<keyword evidence="4" id="KW-1185">Reference proteome</keyword>
<feature type="region of interest" description="Disordered" evidence="1">
    <location>
        <begin position="117"/>
        <end position="206"/>
    </location>
</feature>
<protein>
    <submittedName>
        <fullName evidence="3">Uncharacterized protein</fullName>
    </submittedName>
</protein>
<dbReference type="OrthoDB" id="10617726at2759"/>
<reference evidence="3 4" key="1">
    <citation type="submission" date="2015-12" db="EMBL/GenBank/DDBJ databases">
        <title>The genome of Folsomia candida.</title>
        <authorList>
            <person name="Faddeeva A."/>
            <person name="Derks M.F."/>
            <person name="Anvar Y."/>
            <person name="Smit S."/>
            <person name="Van Straalen N."/>
            <person name="Roelofs D."/>
        </authorList>
    </citation>
    <scope>NUCLEOTIDE SEQUENCE [LARGE SCALE GENOMIC DNA]</scope>
    <source>
        <strain evidence="3 4">VU population</strain>
        <tissue evidence="3">Whole body</tissue>
    </source>
</reference>
<organism evidence="3 4">
    <name type="scientific">Folsomia candida</name>
    <name type="common">Springtail</name>
    <dbReference type="NCBI Taxonomy" id="158441"/>
    <lineage>
        <taxon>Eukaryota</taxon>
        <taxon>Metazoa</taxon>
        <taxon>Ecdysozoa</taxon>
        <taxon>Arthropoda</taxon>
        <taxon>Hexapoda</taxon>
        <taxon>Collembola</taxon>
        <taxon>Entomobryomorpha</taxon>
        <taxon>Isotomoidea</taxon>
        <taxon>Isotomidae</taxon>
        <taxon>Proisotominae</taxon>
        <taxon>Folsomia</taxon>
    </lineage>
</organism>
<dbReference type="EMBL" id="LNIX01000002">
    <property type="protein sequence ID" value="OXA58919.1"/>
    <property type="molecule type" value="Genomic_DNA"/>
</dbReference>
<feature type="chain" id="PRO_5013166727" evidence="2">
    <location>
        <begin position="20"/>
        <end position="344"/>
    </location>
</feature>
<dbReference type="AlphaFoldDB" id="A0A226EN75"/>
<evidence type="ECO:0000256" key="2">
    <source>
        <dbReference type="SAM" id="SignalP"/>
    </source>
</evidence>
<feature type="compositionally biased region" description="Low complexity" evidence="1">
    <location>
        <begin position="233"/>
        <end position="244"/>
    </location>
</feature>
<proteinExistence type="predicted"/>
<sequence>MIKAKKSTIIVLILQFACCTCVDKVIRRSWIHYRCKPRTPRRVRFDCENPHNGGHGSHQRLTRSGTSPQLSGLMAHSTYLQRNSNYRFHNSVVHTDRFAAPIQVRTMLERESVPAMMERDPASLPPSHPQHTFVYHSNRRSSTPTPTGPPNSYYSSVKPKSPIPLETTAANSVTNHLDVRQRRYSTPNSPTMYAYPPTSPKRDDSNYSSISYLPEVRAYLQFMELDSSARQRSYSFSGRNTSRSSSRRSSRRSTRHRPRSRSPSPYALERTAMVSADEMSNYSSPSSYGQQYLTPQGSSDQGSFKSPESGTPDWLEGDDLEHPPSYEDCLTSLSRSSSIKTSFI</sequence>
<feature type="compositionally biased region" description="Low complexity" evidence="1">
    <location>
        <begin position="140"/>
        <end position="156"/>
    </location>
</feature>
<evidence type="ECO:0000256" key="1">
    <source>
        <dbReference type="SAM" id="MobiDB-lite"/>
    </source>
</evidence>
<feature type="region of interest" description="Disordered" evidence="1">
    <location>
        <begin position="229"/>
        <end position="344"/>
    </location>
</feature>
<accession>A0A226EN75</accession>
<feature type="compositionally biased region" description="Basic residues" evidence="1">
    <location>
        <begin position="245"/>
        <end position="260"/>
    </location>
</feature>
<name>A0A226EN75_FOLCA</name>
<gene>
    <name evidence="3" type="ORF">Fcan01_04027</name>
</gene>
<feature type="compositionally biased region" description="Polar residues" evidence="1">
    <location>
        <begin position="278"/>
        <end position="309"/>
    </location>
</feature>
<keyword evidence="2" id="KW-0732">Signal</keyword>
<comment type="caution">
    <text evidence="3">The sequence shown here is derived from an EMBL/GenBank/DDBJ whole genome shotgun (WGS) entry which is preliminary data.</text>
</comment>
<feature type="signal peptide" evidence="2">
    <location>
        <begin position="1"/>
        <end position="19"/>
    </location>
</feature>
<evidence type="ECO:0000313" key="3">
    <source>
        <dbReference type="EMBL" id="OXA58919.1"/>
    </source>
</evidence>
<dbReference type="Proteomes" id="UP000198287">
    <property type="component" value="Unassembled WGS sequence"/>
</dbReference>
<feature type="compositionally biased region" description="Low complexity" evidence="1">
    <location>
        <begin position="330"/>
        <end position="344"/>
    </location>
</feature>